<dbReference type="InterPro" id="IPR027555">
    <property type="entry name" value="Mo5U34_MeTrfas-like"/>
</dbReference>
<reference evidence="1 2" key="2">
    <citation type="submission" date="2017-06" db="EMBL/GenBank/DDBJ databases">
        <authorList>
            <person name="Kim H.J."/>
            <person name="Triplett B.A."/>
        </authorList>
    </citation>
    <scope>NUCLEOTIDE SEQUENCE [LARGE SCALE GENOMIC DNA]</scope>
    <source>
        <strain evidence="1 2">BZC3</strain>
    </source>
</reference>
<keyword evidence="1" id="KW-0808">Transferase</keyword>
<reference evidence="1 2" key="1">
    <citation type="submission" date="2017-06" db="EMBL/GenBank/DDBJ databases">
        <title>Biodegradation of gentamicin by bacterial consortia AMQD4 in synthetic medium and raw gentamicin sewage.</title>
        <authorList>
            <person name="Chang H."/>
            <person name="Feng Y."/>
            <person name="Li Z."/>
            <person name="Xue J."/>
            <person name="Cheng D."/>
        </authorList>
    </citation>
    <scope>NUCLEOTIDE SEQUENCE [LARGE SCALE GENOMIC DNA]</scope>
    <source>
        <strain evidence="1 2">BZC3</strain>
    </source>
</reference>
<dbReference type="CDD" id="cd02440">
    <property type="entry name" value="AdoMet_MTases"/>
    <property type="match status" value="1"/>
</dbReference>
<dbReference type="Proteomes" id="UP000197024">
    <property type="component" value="Chromosome"/>
</dbReference>
<dbReference type="EMBL" id="CP021995">
    <property type="protein sequence ID" value="ASD25917.1"/>
    <property type="molecule type" value="Genomic_DNA"/>
</dbReference>
<gene>
    <name evidence="1" type="ORF">CD943_02830</name>
</gene>
<proteinExistence type="predicted"/>
<dbReference type="AlphaFoldDB" id="A0A1Z3LV80"/>
<dbReference type="SUPFAM" id="SSF53335">
    <property type="entry name" value="S-adenosyl-L-methionine-dependent methyltransferases"/>
    <property type="match status" value="1"/>
</dbReference>
<evidence type="ECO:0000313" key="2">
    <source>
        <dbReference type="Proteomes" id="UP000197024"/>
    </source>
</evidence>
<organism evidence="1 2">
    <name type="scientific">Brevundimonas diminuta</name>
    <name type="common">Pseudomonas diminuta</name>
    <dbReference type="NCBI Taxonomy" id="293"/>
    <lineage>
        <taxon>Bacteria</taxon>
        <taxon>Pseudomonadati</taxon>
        <taxon>Pseudomonadota</taxon>
        <taxon>Alphaproteobacteria</taxon>
        <taxon>Caulobacterales</taxon>
        <taxon>Caulobacteraceae</taxon>
        <taxon>Brevundimonas</taxon>
    </lineage>
</organism>
<sequence length="227" mass="25404">MLQHANPELPANINWFHSIDVGNGVITPGFKSHEMCNAEAGTIFSYPVKGKTVLDIGAWDGFFSFEAERRGASRVLATDHFCWSGPGWGNQDGFKWVREATGSKVEDLDIDPMQITPEAVGEFDVVLLSGVIYHVRDPLSVIERAARVTKECLIIESWLMPTDDPDPTMLFVNGMEFNKDPTNFYLPNRAAVVAMMKYCGFKNVLTADYPINGMPPENRRGYFFGTR</sequence>
<dbReference type="GO" id="GO:0008168">
    <property type="term" value="F:methyltransferase activity"/>
    <property type="evidence" value="ECO:0007669"/>
    <property type="project" value="UniProtKB-KW"/>
</dbReference>
<dbReference type="Gene3D" id="3.40.50.150">
    <property type="entry name" value="Vaccinia Virus protein VP39"/>
    <property type="match status" value="1"/>
</dbReference>
<keyword evidence="1" id="KW-0489">Methyltransferase</keyword>
<dbReference type="InterPro" id="IPR029063">
    <property type="entry name" value="SAM-dependent_MTases_sf"/>
</dbReference>
<dbReference type="RefSeq" id="WP_088410038.1">
    <property type="nucleotide sequence ID" value="NZ_CP021995.1"/>
</dbReference>
<dbReference type="Pfam" id="PF08003">
    <property type="entry name" value="Methyltransf_9"/>
    <property type="match status" value="1"/>
</dbReference>
<protein>
    <submittedName>
        <fullName evidence="1">Methyltransferase type 11</fullName>
    </submittedName>
</protein>
<name>A0A1Z3LV80_BREDI</name>
<evidence type="ECO:0000313" key="1">
    <source>
        <dbReference type="EMBL" id="ASD25917.1"/>
    </source>
</evidence>
<accession>A0A1Z3LV80</accession>
<dbReference type="GO" id="GO:0032259">
    <property type="term" value="P:methylation"/>
    <property type="evidence" value="ECO:0007669"/>
    <property type="project" value="UniProtKB-KW"/>
</dbReference>